<reference evidence="3" key="1">
    <citation type="journal article" date="2020" name="Stud. Mycol.">
        <title>101 Dothideomycetes genomes: a test case for predicting lifestyles and emergence of pathogens.</title>
        <authorList>
            <person name="Haridas S."/>
            <person name="Albert R."/>
            <person name="Binder M."/>
            <person name="Bloem J."/>
            <person name="Labutti K."/>
            <person name="Salamov A."/>
            <person name="Andreopoulos B."/>
            <person name="Baker S."/>
            <person name="Barry K."/>
            <person name="Bills G."/>
            <person name="Bluhm B."/>
            <person name="Cannon C."/>
            <person name="Castanera R."/>
            <person name="Culley D."/>
            <person name="Daum C."/>
            <person name="Ezra D."/>
            <person name="Gonzalez J."/>
            <person name="Henrissat B."/>
            <person name="Kuo A."/>
            <person name="Liang C."/>
            <person name="Lipzen A."/>
            <person name="Lutzoni F."/>
            <person name="Magnuson J."/>
            <person name="Mondo S."/>
            <person name="Nolan M."/>
            <person name="Ohm R."/>
            <person name="Pangilinan J."/>
            <person name="Park H.-J."/>
            <person name="Ramirez L."/>
            <person name="Alfaro M."/>
            <person name="Sun H."/>
            <person name="Tritt A."/>
            <person name="Yoshinaga Y."/>
            <person name="Zwiers L.-H."/>
            <person name="Turgeon B."/>
            <person name="Goodwin S."/>
            <person name="Spatafora J."/>
            <person name="Crous P."/>
            <person name="Grigoriev I."/>
        </authorList>
    </citation>
    <scope>NUCLEOTIDE SEQUENCE</scope>
    <source>
        <strain evidence="3">CBS 121410</strain>
    </source>
</reference>
<organism evidence="3 4">
    <name type="scientific">Saccharata proteae CBS 121410</name>
    <dbReference type="NCBI Taxonomy" id="1314787"/>
    <lineage>
        <taxon>Eukaryota</taxon>
        <taxon>Fungi</taxon>
        <taxon>Dikarya</taxon>
        <taxon>Ascomycota</taxon>
        <taxon>Pezizomycotina</taxon>
        <taxon>Dothideomycetes</taxon>
        <taxon>Dothideomycetes incertae sedis</taxon>
        <taxon>Botryosphaeriales</taxon>
        <taxon>Saccharataceae</taxon>
        <taxon>Saccharata</taxon>
    </lineage>
</organism>
<name>A0A9P4HVT7_9PEZI</name>
<feature type="coiled-coil region" evidence="1">
    <location>
        <begin position="192"/>
        <end position="229"/>
    </location>
</feature>
<dbReference type="Proteomes" id="UP000799776">
    <property type="component" value="Unassembled WGS sequence"/>
</dbReference>
<evidence type="ECO:0000256" key="1">
    <source>
        <dbReference type="SAM" id="Coils"/>
    </source>
</evidence>
<sequence>MSTPSGSRQTTKSQGKRPAWTNEHIEDAVANTSENPSTLDPLSDFDSSRDEVSRKANPATSNPAPTGTTSGGAQPFSPWQYPVNMAPLTHREPPAWATSSRHSMRPTRTHARLEPEPRLVTRSFDMGATQRIEAKVNTLETNFGNLSNDMQQLQTGLNDQDDRHRRNLRSMSIAGPSSAPEPESFVEHNAIMVMLRNQYRQLQALSERMQALGEQVRALRRQLRELEEDAIIF</sequence>
<keyword evidence="4" id="KW-1185">Reference proteome</keyword>
<evidence type="ECO:0000256" key="2">
    <source>
        <dbReference type="SAM" id="MobiDB-lite"/>
    </source>
</evidence>
<keyword evidence="1" id="KW-0175">Coiled coil</keyword>
<evidence type="ECO:0000313" key="3">
    <source>
        <dbReference type="EMBL" id="KAF2087742.1"/>
    </source>
</evidence>
<feature type="compositionally biased region" description="Polar residues" evidence="2">
    <location>
        <begin position="30"/>
        <end position="40"/>
    </location>
</feature>
<gene>
    <name evidence="3" type="ORF">K490DRAFT_65581</name>
</gene>
<feature type="compositionally biased region" description="Polar residues" evidence="2">
    <location>
        <begin position="58"/>
        <end position="72"/>
    </location>
</feature>
<feature type="region of interest" description="Disordered" evidence="2">
    <location>
        <begin position="1"/>
        <end position="83"/>
    </location>
</feature>
<comment type="caution">
    <text evidence="3">The sequence shown here is derived from an EMBL/GenBank/DDBJ whole genome shotgun (WGS) entry which is preliminary data.</text>
</comment>
<proteinExistence type="predicted"/>
<feature type="compositionally biased region" description="Polar residues" evidence="2">
    <location>
        <begin position="1"/>
        <end position="13"/>
    </location>
</feature>
<accession>A0A9P4HVT7</accession>
<protein>
    <submittedName>
        <fullName evidence="3">Uncharacterized protein</fullName>
    </submittedName>
</protein>
<evidence type="ECO:0000313" key="4">
    <source>
        <dbReference type="Proteomes" id="UP000799776"/>
    </source>
</evidence>
<dbReference type="EMBL" id="ML978719">
    <property type="protein sequence ID" value="KAF2087742.1"/>
    <property type="molecule type" value="Genomic_DNA"/>
</dbReference>
<dbReference type="AlphaFoldDB" id="A0A9P4HVT7"/>